<dbReference type="GO" id="GO:1990116">
    <property type="term" value="P:ribosome-associated ubiquitin-dependent protein catabolic process"/>
    <property type="evidence" value="ECO:0007669"/>
    <property type="project" value="TreeGrafter"/>
</dbReference>
<dbReference type="STRING" id="1276538.A0A1X7S8K4"/>
<dbReference type="EMBL" id="LT853703">
    <property type="protein sequence ID" value="SMQ55955.1"/>
    <property type="molecule type" value="Genomic_DNA"/>
</dbReference>
<accession>A0A1X7S8K4</accession>
<dbReference type="GO" id="GO:1990112">
    <property type="term" value="C:RQC complex"/>
    <property type="evidence" value="ECO:0007669"/>
    <property type="project" value="TreeGrafter"/>
</dbReference>
<feature type="compositionally biased region" description="Acidic residues" evidence="1">
    <location>
        <begin position="54"/>
        <end position="75"/>
    </location>
</feature>
<reference evidence="2 3" key="1">
    <citation type="submission" date="2016-06" db="EMBL/GenBank/DDBJ databases">
        <authorList>
            <person name="Kjaerup R.B."/>
            <person name="Dalgaard T.S."/>
            <person name="Juul-Madsen H.R."/>
        </authorList>
    </citation>
    <scope>NUCLEOTIDE SEQUENCE [LARGE SCALE GENOMIC DNA]</scope>
</reference>
<evidence type="ECO:0000313" key="3">
    <source>
        <dbReference type="Proteomes" id="UP000215127"/>
    </source>
</evidence>
<protein>
    <recommendedName>
        <fullName evidence="4">DUF654-domain-containing protein</fullName>
    </recommendedName>
</protein>
<feature type="region of interest" description="Disordered" evidence="1">
    <location>
        <begin position="650"/>
        <end position="673"/>
    </location>
</feature>
<dbReference type="PANTHER" id="PTHR22684">
    <property type="entry name" value="NULP1-RELATED"/>
    <property type="match status" value="1"/>
</dbReference>
<sequence length="673" mass="74984">MSSRALRKAQREKEEQDRLKQLEQEARALEEDQEESEEEEVPAATIKKSAFAMLEEEGEDDAEPEADDTDEDDEPAPVPAATVTPKGSSSKKKKKKKKAKAGITQEVEAKEEDLDEIDAALKQLSTNGKASEAATATASAAEKVNEECRLLAIDTTHLHAQNEMKRLFGRAALEQDEDEDAPAPPGAAGGNRRQNRRVQQVGLAAALRGNRQDGRSGLAAMALRRNIFVQGKEEWPSAASGGLGMEITEKRADGTVLYRFVHNSTYESVQREFHTCVASMDPQRMIVLLQHNPYHISTLLQVSEIAKQERDPATAGDLLSRALFSFGRAVHSTFPKALAEGRARLDFRYAANREFYLAVWRYSQNLAMRALWRTVYEWSKLLLALDPANDPYALSLVLDHYALRSNQHTSYLALSRSQLFPQPLPPQLLLSQSLAEFRAGNDSQAQRLLFKTVTQHPYLPARLLQELNQTPSPGIWGAQTRTDHENLLTELYAIRAKDIWNSADALAFLLETCAAVQRDVVPPAAPDTREISRNEARHVLLCDEPKFIELIPRKLSQMLESTGDPLPPEDRITTEGEETVIESMHDGSEDMWDASSILRLLGRNGQNAQEGGNQEEVLDLLNRVEAGAGEEDLDEIRQRLEEMIRGEAQAVGDAVADERQRRARVEDASDDEA</sequence>
<dbReference type="AlphaFoldDB" id="A0A1X7S8K4"/>
<feature type="compositionally biased region" description="Low complexity" evidence="1">
    <location>
        <begin position="79"/>
        <end position="88"/>
    </location>
</feature>
<name>A0A1X7S8K4_ZYMT9</name>
<proteinExistence type="predicted"/>
<feature type="region of interest" description="Disordered" evidence="1">
    <location>
        <begin position="174"/>
        <end position="200"/>
    </location>
</feature>
<gene>
    <name evidence="2" type="ORF">ZT3D7_G11110</name>
</gene>
<organism evidence="2 3">
    <name type="scientific">Zymoseptoria tritici (strain ST99CH_3D7)</name>
    <dbReference type="NCBI Taxonomy" id="1276538"/>
    <lineage>
        <taxon>Eukaryota</taxon>
        <taxon>Fungi</taxon>
        <taxon>Dikarya</taxon>
        <taxon>Ascomycota</taxon>
        <taxon>Pezizomycotina</taxon>
        <taxon>Dothideomycetes</taxon>
        <taxon>Dothideomycetidae</taxon>
        <taxon>Mycosphaerellales</taxon>
        <taxon>Mycosphaerellaceae</taxon>
        <taxon>Zymoseptoria</taxon>
    </lineage>
</organism>
<feature type="compositionally biased region" description="Acidic residues" evidence="1">
    <location>
        <begin position="31"/>
        <end position="41"/>
    </location>
</feature>
<evidence type="ECO:0000256" key="1">
    <source>
        <dbReference type="SAM" id="MobiDB-lite"/>
    </source>
</evidence>
<evidence type="ECO:0000313" key="2">
    <source>
        <dbReference type="EMBL" id="SMQ55955.1"/>
    </source>
</evidence>
<dbReference type="InterPro" id="IPR006994">
    <property type="entry name" value="TCF25/Rqc1"/>
</dbReference>
<feature type="compositionally biased region" description="Basic residues" evidence="1">
    <location>
        <begin position="89"/>
        <end position="100"/>
    </location>
</feature>
<feature type="compositionally biased region" description="Basic and acidic residues" evidence="1">
    <location>
        <begin position="9"/>
        <end position="30"/>
    </location>
</feature>
<keyword evidence="3" id="KW-1185">Reference proteome</keyword>
<evidence type="ECO:0008006" key="4">
    <source>
        <dbReference type="Google" id="ProtNLM"/>
    </source>
</evidence>
<feature type="region of interest" description="Disordered" evidence="1">
    <location>
        <begin position="1"/>
        <end position="112"/>
    </location>
</feature>
<dbReference type="PANTHER" id="PTHR22684:SF0">
    <property type="entry name" value="RIBOSOME QUALITY CONTROL COMPLEX SUBUNIT TCF25"/>
    <property type="match status" value="1"/>
</dbReference>
<feature type="compositionally biased region" description="Basic and acidic residues" evidence="1">
    <location>
        <begin position="656"/>
        <end position="667"/>
    </location>
</feature>
<dbReference type="Pfam" id="PF04910">
    <property type="entry name" value="Tcf25"/>
    <property type="match status" value="1"/>
</dbReference>
<dbReference type="Proteomes" id="UP000215127">
    <property type="component" value="Chromosome 12"/>
</dbReference>
<dbReference type="GO" id="GO:0072344">
    <property type="term" value="P:rescue of stalled ribosome"/>
    <property type="evidence" value="ECO:0007669"/>
    <property type="project" value="TreeGrafter"/>
</dbReference>